<dbReference type="InterPro" id="IPR051151">
    <property type="entry name" value="Group_II_Decarboxylase"/>
</dbReference>
<dbReference type="InterPro" id="IPR015422">
    <property type="entry name" value="PyrdxlP-dep_Trfase_small"/>
</dbReference>
<evidence type="ECO:0008006" key="11">
    <source>
        <dbReference type="Google" id="ProtNLM"/>
    </source>
</evidence>
<evidence type="ECO:0000256" key="3">
    <source>
        <dbReference type="ARBA" id="ARBA00022793"/>
    </source>
</evidence>
<accession>A0AA41S2S7</accession>
<dbReference type="InterPro" id="IPR002129">
    <property type="entry name" value="PyrdxlP-dep_de-COase"/>
</dbReference>
<keyword evidence="3" id="KW-0210">Decarboxylase</keyword>
<dbReference type="Pfam" id="PF00282">
    <property type="entry name" value="Pyridoxal_deC"/>
    <property type="match status" value="1"/>
</dbReference>
<sequence length="470" mass="52130">MIGSTVGVESGEIESVPKGYNPGGIAPENEVISSDKTGEVVHHATITHAITEPDADHENTGDRKAAMASLLAKYETLVLERTNRLLGYPVNLDLDHGTALAWLQRFSLNNAGDPFIGSNYGVNSRQFEVGVLDWFAKLWEIEKHEYWGYVTNGGTECNLHGILVGREIYPDGIFYASQDSHYSVFKSARMYRMDCVIVDSHNSGVIDCANLKAKLLLNKDKPAIINVNIGTTVKGAVDDLDLVIKTLKEASFSEDRFYIHCDGALFGIMMPFVERAPKISFKKPIGSVSVSGHKFIGCPTPCGVQITRLDHITAMSRNVEYIASRDATITGSRNGHAPIFLWYTLNLKGYGGLRKEVQTCLRNAIYLKDRLRAEGISVMLNELSTTVVFERPQDEEFVRHWQLACQGNIAHVVVMPNITTKILDEFLNELIIKRSIWLQDGKVQPTCVAVDIGKENCACPRHKVINSSNT</sequence>
<dbReference type="GO" id="GO:0016831">
    <property type="term" value="F:carboxy-lyase activity"/>
    <property type="evidence" value="ECO:0007669"/>
    <property type="project" value="UniProtKB-KW"/>
</dbReference>
<keyword evidence="4 6" id="KW-0663">Pyridoxal phosphate</keyword>
<reference evidence="9" key="1">
    <citation type="submission" date="2022-03" db="EMBL/GenBank/DDBJ databases">
        <title>A functionally conserved STORR gene fusion in Papaver species that diverged 16.8 million years ago.</title>
        <authorList>
            <person name="Catania T."/>
        </authorList>
    </citation>
    <scope>NUCLEOTIDE SEQUENCE</scope>
    <source>
        <strain evidence="9">S-191538</strain>
    </source>
</reference>
<evidence type="ECO:0000256" key="1">
    <source>
        <dbReference type="ARBA" id="ARBA00001933"/>
    </source>
</evidence>
<comment type="similarity">
    <text evidence="2 7">Belongs to the group II decarboxylase family.</text>
</comment>
<dbReference type="AlphaFoldDB" id="A0AA41S2S7"/>
<protein>
    <recommendedName>
        <fullName evidence="11">Serine decarboxylase</fullName>
    </recommendedName>
</protein>
<evidence type="ECO:0000256" key="8">
    <source>
        <dbReference type="SAM" id="MobiDB-lite"/>
    </source>
</evidence>
<dbReference type="Gene3D" id="3.40.640.10">
    <property type="entry name" value="Type I PLP-dependent aspartate aminotransferase-like (Major domain)"/>
    <property type="match status" value="1"/>
</dbReference>
<organism evidence="9 10">
    <name type="scientific">Papaver nudicaule</name>
    <name type="common">Iceland poppy</name>
    <dbReference type="NCBI Taxonomy" id="74823"/>
    <lineage>
        <taxon>Eukaryota</taxon>
        <taxon>Viridiplantae</taxon>
        <taxon>Streptophyta</taxon>
        <taxon>Embryophyta</taxon>
        <taxon>Tracheophyta</taxon>
        <taxon>Spermatophyta</taxon>
        <taxon>Magnoliopsida</taxon>
        <taxon>Ranunculales</taxon>
        <taxon>Papaveraceae</taxon>
        <taxon>Papaveroideae</taxon>
        <taxon>Papaver</taxon>
    </lineage>
</organism>
<evidence type="ECO:0000256" key="6">
    <source>
        <dbReference type="PIRSR" id="PIRSR602129-50"/>
    </source>
</evidence>
<evidence type="ECO:0000256" key="5">
    <source>
        <dbReference type="ARBA" id="ARBA00023239"/>
    </source>
</evidence>
<dbReference type="Gene3D" id="3.90.1150.10">
    <property type="entry name" value="Aspartate Aminotransferase, domain 1"/>
    <property type="match status" value="1"/>
</dbReference>
<dbReference type="NCBIfam" id="NF002748">
    <property type="entry name" value="PRK02769.1"/>
    <property type="match status" value="1"/>
</dbReference>
<dbReference type="PANTHER" id="PTHR46101">
    <property type="match status" value="1"/>
</dbReference>
<evidence type="ECO:0000313" key="10">
    <source>
        <dbReference type="Proteomes" id="UP001177140"/>
    </source>
</evidence>
<dbReference type="InterPro" id="IPR015424">
    <property type="entry name" value="PyrdxlP-dep_Trfase"/>
</dbReference>
<feature type="modified residue" description="N6-(pyridoxal phosphate)lysine" evidence="6">
    <location>
        <position position="294"/>
    </location>
</feature>
<dbReference type="EMBL" id="JAJJMA010118985">
    <property type="protein sequence ID" value="MCL7032064.1"/>
    <property type="molecule type" value="Genomic_DNA"/>
</dbReference>
<name>A0AA41S2S7_PAPNU</name>
<dbReference type="GO" id="GO:0019752">
    <property type="term" value="P:carboxylic acid metabolic process"/>
    <property type="evidence" value="ECO:0007669"/>
    <property type="project" value="InterPro"/>
</dbReference>
<dbReference type="Proteomes" id="UP001177140">
    <property type="component" value="Unassembled WGS sequence"/>
</dbReference>
<evidence type="ECO:0000256" key="7">
    <source>
        <dbReference type="RuleBase" id="RU000382"/>
    </source>
</evidence>
<keyword evidence="10" id="KW-1185">Reference proteome</keyword>
<comment type="caution">
    <text evidence="9">The sequence shown here is derived from an EMBL/GenBank/DDBJ whole genome shotgun (WGS) entry which is preliminary data.</text>
</comment>
<dbReference type="PANTHER" id="PTHR46101:SF9">
    <property type="entry name" value="HISTIDINE DECARBOXYLASE"/>
    <property type="match status" value="1"/>
</dbReference>
<dbReference type="SUPFAM" id="SSF53383">
    <property type="entry name" value="PLP-dependent transferases"/>
    <property type="match status" value="1"/>
</dbReference>
<feature type="region of interest" description="Disordered" evidence="8">
    <location>
        <begin position="1"/>
        <end position="30"/>
    </location>
</feature>
<proteinExistence type="inferred from homology"/>
<dbReference type="InterPro" id="IPR015421">
    <property type="entry name" value="PyrdxlP-dep_Trfase_major"/>
</dbReference>
<comment type="cofactor">
    <cofactor evidence="1 6 7">
        <name>pyridoxal 5'-phosphate</name>
        <dbReference type="ChEBI" id="CHEBI:597326"/>
    </cofactor>
</comment>
<evidence type="ECO:0000313" key="9">
    <source>
        <dbReference type="EMBL" id="MCL7032064.1"/>
    </source>
</evidence>
<evidence type="ECO:0000256" key="4">
    <source>
        <dbReference type="ARBA" id="ARBA00022898"/>
    </source>
</evidence>
<evidence type="ECO:0000256" key="2">
    <source>
        <dbReference type="ARBA" id="ARBA00009533"/>
    </source>
</evidence>
<dbReference type="GO" id="GO:0030170">
    <property type="term" value="F:pyridoxal phosphate binding"/>
    <property type="evidence" value="ECO:0007669"/>
    <property type="project" value="InterPro"/>
</dbReference>
<keyword evidence="5 7" id="KW-0456">Lyase</keyword>
<gene>
    <name evidence="9" type="ORF">MKW94_021933</name>
</gene>